<dbReference type="AlphaFoldDB" id="A0A4Q9XZ51"/>
<dbReference type="SMART" id="SM01022">
    <property type="entry name" value="ASCH"/>
    <property type="match status" value="1"/>
</dbReference>
<dbReference type="Pfam" id="PF04266">
    <property type="entry name" value="ASCH"/>
    <property type="match status" value="1"/>
</dbReference>
<dbReference type="InterPro" id="IPR015947">
    <property type="entry name" value="PUA-like_sf"/>
</dbReference>
<accession>A0A4Q9XZ51</accession>
<evidence type="ECO:0000259" key="1">
    <source>
        <dbReference type="SMART" id="SM01022"/>
    </source>
</evidence>
<dbReference type="Gene3D" id="2.30.130.30">
    <property type="entry name" value="Hypothetical protein"/>
    <property type="match status" value="1"/>
</dbReference>
<dbReference type="CDD" id="cd06555">
    <property type="entry name" value="ASCH_PF0470_like"/>
    <property type="match status" value="1"/>
</dbReference>
<protein>
    <submittedName>
        <fullName evidence="2">ASCH domain-containing protein</fullName>
    </submittedName>
</protein>
<dbReference type="InterPro" id="IPR016645">
    <property type="entry name" value="UCP016134"/>
</dbReference>
<sequence>MVTMQLVHSQWLLIKAGIKTIEIRLNDTKRQALHVDELVTFIDLATGQPLTTKIIRIETYVDFESLLSQYTAIQVGSVPETSVAQMVQEMQTLYSPAQVRQFGVVALQLQPLIG</sequence>
<proteinExistence type="predicted"/>
<name>A0A4Q9XZ51_9LACO</name>
<dbReference type="PIRSF" id="PIRSF016134">
    <property type="entry name" value="UCP016134"/>
    <property type="match status" value="1"/>
</dbReference>
<gene>
    <name evidence="2" type="ORF">EUZ87_12625</name>
</gene>
<feature type="domain" description="ASCH" evidence="1">
    <location>
        <begin position="4"/>
        <end position="113"/>
    </location>
</feature>
<comment type="caution">
    <text evidence="2">The sequence shown here is derived from an EMBL/GenBank/DDBJ whole genome shotgun (WGS) entry which is preliminary data.</text>
</comment>
<dbReference type="InterPro" id="IPR007374">
    <property type="entry name" value="ASCH_domain"/>
</dbReference>
<reference evidence="2 3" key="1">
    <citation type="submission" date="2019-01" db="EMBL/GenBank/DDBJ databases">
        <title>Draft genome sequence of Lactobacillus paraplantarum OSY-TC318, a Producer of the novel lantibiotic Paraplantaracin TC318.</title>
        <authorList>
            <person name="Hussein W.E."/>
            <person name="Huang E."/>
            <person name="Yousef A.E."/>
        </authorList>
    </citation>
    <scope>NUCLEOTIDE SEQUENCE [LARGE SCALE GENOMIC DNA]</scope>
    <source>
        <strain evidence="2 3">OSY-TC318</strain>
    </source>
</reference>
<dbReference type="EMBL" id="SEHH01000101">
    <property type="protein sequence ID" value="TBX39163.1"/>
    <property type="molecule type" value="Genomic_DNA"/>
</dbReference>
<dbReference type="SUPFAM" id="SSF88697">
    <property type="entry name" value="PUA domain-like"/>
    <property type="match status" value="1"/>
</dbReference>
<evidence type="ECO:0000313" key="3">
    <source>
        <dbReference type="Proteomes" id="UP000292648"/>
    </source>
</evidence>
<organism evidence="2 3">
    <name type="scientific">Lactiplantibacillus paraplantarum</name>
    <dbReference type="NCBI Taxonomy" id="60520"/>
    <lineage>
        <taxon>Bacteria</taxon>
        <taxon>Bacillati</taxon>
        <taxon>Bacillota</taxon>
        <taxon>Bacilli</taxon>
        <taxon>Lactobacillales</taxon>
        <taxon>Lactobacillaceae</taxon>
        <taxon>Lactiplantibacillus</taxon>
    </lineage>
</organism>
<dbReference type="Proteomes" id="UP000292648">
    <property type="component" value="Unassembled WGS sequence"/>
</dbReference>
<evidence type="ECO:0000313" key="2">
    <source>
        <dbReference type="EMBL" id="TBX39163.1"/>
    </source>
</evidence>